<dbReference type="PRINTS" id="PR00260">
    <property type="entry name" value="CHEMTRNSDUCR"/>
</dbReference>
<dbReference type="PROSITE" id="PS50111">
    <property type="entry name" value="CHEMOTAXIS_TRANSDUC_2"/>
    <property type="match status" value="1"/>
</dbReference>
<evidence type="ECO:0000256" key="3">
    <source>
        <dbReference type="PROSITE-ProRule" id="PRU00284"/>
    </source>
</evidence>
<evidence type="ECO:0000313" key="8">
    <source>
        <dbReference type="Proteomes" id="UP000295106"/>
    </source>
</evidence>
<comment type="similarity">
    <text evidence="2">Belongs to the methyl-accepting chemotaxis (MCP) protein family.</text>
</comment>
<dbReference type="NCBIfam" id="TIGR00229">
    <property type="entry name" value="sensory_box"/>
    <property type="match status" value="1"/>
</dbReference>
<dbReference type="InterPro" id="IPR035965">
    <property type="entry name" value="PAS-like_dom_sf"/>
</dbReference>
<gene>
    <name evidence="7" type="ORF">EV684_10582</name>
</gene>
<evidence type="ECO:0000256" key="4">
    <source>
        <dbReference type="SAM" id="Phobius"/>
    </source>
</evidence>
<name>A0A4R2MJ35_RUBGE</name>
<dbReference type="Gene3D" id="3.30.450.20">
    <property type="entry name" value="PAS domain"/>
    <property type="match status" value="1"/>
</dbReference>
<dbReference type="InterPro" id="IPR051310">
    <property type="entry name" value="MCP_chemotaxis"/>
</dbReference>
<dbReference type="InterPro" id="IPR004090">
    <property type="entry name" value="Chemotax_Me-accpt_rcpt"/>
</dbReference>
<sequence>MKLNLPVTQVERRYADDLTLVSTTDPQGRITHCNAAFAELSGYTADELLGRAHNVVRHPDTPPEVFADMWATLGAGRPWSGVVKNRCRNGDHYWVVANVTPVLDAGRVAAYMSVRHRPTPGQVQAAEARFAAFARARDGGGAAPRPAPPGADAPRRLTLELAAGLLLLVVLALAPLGLGMAVHAALLLGVAAWLVLRFERRVARGLQAATDAAGRLAGCDLAMHCEHTRAEPLSTLLHGIWLANLNMRAVVEDVRHEIRTIESGADGIAQGSLGLSRLAALQSDDVQVTAVAMEQITRSAEAVAATAREVDQAAAGARQTARRGGQSVAEMLTTMSAIERATRAAAETVELMEDIADQTELLAREASAAAARAGEEGIAYAVVASRIGALAHRSRSSAQQVSRLVSACAVQVAEGSRRAGAALADVEAAVDAVGCVADRQREIATATDEQARGVAEATRAVARIDAAAGENAVLAGQSAAAGQALRERAATLARAVAVFRVAR</sequence>
<dbReference type="PROSITE" id="PS50112">
    <property type="entry name" value="PAS"/>
    <property type="match status" value="1"/>
</dbReference>
<dbReference type="CDD" id="cd00130">
    <property type="entry name" value="PAS"/>
    <property type="match status" value="1"/>
</dbReference>
<keyword evidence="1" id="KW-0145">Chemotaxis</keyword>
<keyword evidence="3" id="KW-0807">Transducer</keyword>
<accession>A0A4R2MJ35</accession>
<dbReference type="AlphaFoldDB" id="A0A4R2MJ35"/>
<dbReference type="OrthoDB" id="9763018at2"/>
<dbReference type="GeneID" id="99684651"/>
<feature type="domain" description="PAS" evidence="6">
    <location>
        <begin position="25"/>
        <end position="60"/>
    </location>
</feature>
<dbReference type="Proteomes" id="UP000295106">
    <property type="component" value="Unassembled WGS sequence"/>
</dbReference>
<keyword evidence="4" id="KW-0472">Membrane</keyword>
<dbReference type="InterPro" id="IPR004089">
    <property type="entry name" value="MCPsignal_dom"/>
</dbReference>
<keyword evidence="4" id="KW-0812">Transmembrane</keyword>
<dbReference type="Pfam" id="PF08447">
    <property type="entry name" value="PAS_3"/>
    <property type="match status" value="1"/>
</dbReference>
<feature type="transmembrane region" description="Helical" evidence="4">
    <location>
        <begin position="180"/>
        <end position="196"/>
    </location>
</feature>
<feature type="domain" description="Methyl-accepting transducer" evidence="5">
    <location>
        <begin position="257"/>
        <end position="486"/>
    </location>
</feature>
<dbReference type="SUPFAM" id="SSF58104">
    <property type="entry name" value="Methyl-accepting chemotaxis protein (MCP) signaling domain"/>
    <property type="match status" value="1"/>
</dbReference>
<keyword evidence="4" id="KW-1133">Transmembrane helix</keyword>
<dbReference type="EMBL" id="SLXD01000005">
    <property type="protein sequence ID" value="TCP02916.1"/>
    <property type="molecule type" value="Genomic_DNA"/>
</dbReference>
<evidence type="ECO:0000259" key="5">
    <source>
        <dbReference type="PROSITE" id="PS50111"/>
    </source>
</evidence>
<dbReference type="Gene3D" id="1.10.287.950">
    <property type="entry name" value="Methyl-accepting chemotaxis protein"/>
    <property type="match status" value="1"/>
</dbReference>
<dbReference type="Pfam" id="PF00015">
    <property type="entry name" value="MCPsignal"/>
    <property type="match status" value="1"/>
</dbReference>
<dbReference type="InterPro" id="IPR013655">
    <property type="entry name" value="PAS_fold_3"/>
</dbReference>
<dbReference type="RefSeq" id="WP_132646491.1">
    <property type="nucleotide sequence ID" value="NZ_CP181386.1"/>
</dbReference>
<dbReference type="GO" id="GO:0016020">
    <property type="term" value="C:membrane"/>
    <property type="evidence" value="ECO:0007669"/>
    <property type="project" value="InterPro"/>
</dbReference>
<reference evidence="7 8" key="1">
    <citation type="submission" date="2019-03" db="EMBL/GenBank/DDBJ databases">
        <title>Genomic Encyclopedia of Type Strains, Phase IV (KMG-IV): sequencing the most valuable type-strain genomes for metagenomic binning, comparative biology and taxonomic classification.</title>
        <authorList>
            <person name="Goeker M."/>
        </authorList>
    </citation>
    <scope>NUCLEOTIDE SEQUENCE [LARGE SCALE GENOMIC DNA]</scope>
    <source>
        <strain evidence="7 8">DSM 1709</strain>
    </source>
</reference>
<comment type="caution">
    <text evidence="7">The sequence shown here is derived from an EMBL/GenBank/DDBJ whole genome shotgun (WGS) entry which is preliminary data.</text>
</comment>
<dbReference type="GO" id="GO:0004888">
    <property type="term" value="F:transmembrane signaling receptor activity"/>
    <property type="evidence" value="ECO:0007669"/>
    <property type="project" value="InterPro"/>
</dbReference>
<evidence type="ECO:0000259" key="6">
    <source>
        <dbReference type="PROSITE" id="PS50112"/>
    </source>
</evidence>
<dbReference type="SUPFAM" id="SSF55785">
    <property type="entry name" value="PYP-like sensor domain (PAS domain)"/>
    <property type="match status" value="1"/>
</dbReference>
<dbReference type="PANTHER" id="PTHR43531:SF11">
    <property type="entry name" value="METHYL-ACCEPTING CHEMOTAXIS PROTEIN 3"/>
    <property type="match status" value="1"/>
</dbReference>
<dbReference type="InterPro" id="IPR000014">
    <property type="entry name" value="PAS"/>
</dbReference>
<organism evidence="7 8">
    <name type="scientific">Rubrivivax gelatinosus</name>
    <name type="common">Rhodocyclus gelatinosus</name>
    <name type="synonym">Rhodopseudomonas gelatinosa</name>
    <dbReference type="NCBI Taxonomy" id="28068"/>
    <lineage>
        <taxon>Bacteria</taxon>
        <taxon>Pseudomonadati</taxon>
        <taxon>Pseudomonadota</taxon>
        <taxon>Betaproteobacteria</taxon>
        <taxon>Burkholderiales</taxon>
        <taxon>Sphaerotilaceae</taxon>
        <taxon>Rubrivivax</taxon>
    </lineage>
</organism>
<protein>
    <submittedName>
        <fullName evidence="7">Methyl-accepting chemotaxis sensory transducer with Pas/Pac sensor</fullName>
    </submittedName>
</protein>
<evidence type="ECO:0000256" key="2">
    <source>
        <dbReference type="ARBA" id="ARBA00029447"/>
    </source>
</evidence>
<evidence type="ECO:0000313" key="7">
    <source>
        <dbReference type="EMBL" id="TCP02916.1"/>
    </source>
</evidence>
<dbReference type="GO" id="GO:0007165">
    <property type="term" value="P:signal transduction"/>
    <property type="evidence" value="ECO:0007669"/>
    <property type="project" value="UniProtKB-KW"/>
</dbReference>
<proteinExistence type="inferred from homology"/>
<dbReference type="SMART" id="SM00283">
    <property type="entry name" value="MA"/>
    <property type="match status" value="1"/>
</dbReference>
<dbReference type="GO" id="GO:0006935">
    <property type="term" value="P:chemotaxis"/>
    <property type="evidence" value="ECO:0007669"/>
    <property type="project" value="UniProtKB-KW"/>
</dbReference>
<dbReference type="PANTHER" id="PTHR43531">
    <property type="entry name" value="PROTEIN ICFG"/>
    <property type="match status" value="1"/>
</dbReference>
<evidence type="ECO:0000256" key="1">
    <source>
        <dbReference type="ARBA" id="ARBA00022500"/>
    </source>
</evidence>